<dbReference type="InterPro" id="IPR006143">
    <property type="entry name" value="RND_pump_MFP"/>
</dbReference>
<dbReference type="Gene3D" id="2.40.30.170">
    <property type="match status" value="1"/>
</dbReference>
<feature type="chain" id="PRO_5042043683" evidence="4">
    <location>
        <begin position="22"/>
        <end position="369"/>
    </location>
</feature>
<evidence type="ECO:0000256" key="3">
    <source>
        <dbReference type="SAM" id="Coils"/>
    </source>
</evidence>
<dbReference type="GO" id="GO:0005886">
    <property type="term" value="C:plasma membrane"/>
    <property type="evidence" value="ECO:0007669"/>
    <property type="project" value="TreeGrafter"/>
</dbReference>
<keyword evidence="3" id="KW-0175">Coiled coil</keyword>
<gene>
    <name evidence="8" type="ORF">HNQ88_004244</name>
</gene>
<dbReference type="PANTHER" id="PTHR30158:SF23">
    <property type="entry name" value="MULTIDRUG RESISTANCE PROTEIN MEXA"/>
    <property type="match status" value="1"/>
</dbReference>
<comment type="subcellular location">
    <subcellularLocation>
        <location evidence="1">Cell envelope</location>
    </subcellularLocation>
</comment>
<dbReference type="Gene3D" id="1.10.287.470">
    <property type="entry name" value="Helix hairpin bin"/>
    <property type="match status" value="1"/>
</dbReference>
<evidence type="ECO:0000256" key="4">
    <source>
        <dbReference type="SAM" id="SignalP"/>
    </source>
</evidence>
<reference evidence="8" key="1">
    <citation type="submission" date="2023-07" db="EMBL/GenBank/DDBJ databases">
        <title>Genomic Encyclopedia of Type Strains, Phase IV (KMG-IV): sequencing the most valuable type-strain genomes for metagenomic binning, comparative biology and taxonomic classification.</title>
        <authorList>
            <person name="Goeker M."/>
        </authorList>
    </citation>
    <scope>NUCLEOTIDE SEQUENCE</scope>
    <source>
        <strain evidence="8">DSM 26174</strain>
    </source>
</reference>
<dbReference type="Gene3D" id="2.40.420.20">
    <property type="match status" value="1"/>
</dbReference>
<accession>A0AAE4BUV8</accession>
<dbReference type="GO" id="GO:0030313">
    <property type="term" value="C:cell envelope"/>
    <property type="evidence" value="ECO:0007669"/>
    <property type="project" value="UniProtKB-SubCell"/>
</dbReference>
<feature type="coiled-coil region" evidence="3">
    <location>
        <begin position="100"/>
        <end position="169"/>
    </location>
</feature>
<proteinExistence type="inferred from homology"/>
<dbReference type="AlphaFoldDB" id="A0AAE4BUV8"/>
<evidence type="ECO:0000259" key="5">
    <source>
        <dbReference type="Pfam" id="PF25917"/>
    </source>
</evidence>
<feature type="domain" description="Multidrug resistance protein MdtA-like barrel-sandwich hybrid" evidence="5">
    <location>
        <begin position="60"/>
        <end position="201"/>
    </location>
</feature>
<dbReference type="Proteomes" id="UP001185092">
    <property type="component" value="Unassembled WGS sequence"/>
</dbReference>
<protein>
    <submittedName>
        <fullName evidence="8">Membrane fusion protein (Multidrug efflux system)</fullName>
    </submittedName>
</protein>
<evidence type="ECO:0000259" key="7">
    <source>
        <dbReference type="Pfam" id="PF25967"/>
    </source>
</evidence>
<dbReference type="InterPro" id="IPR058625">
    <property type="entry name" value="MdtA-like_BSH"/>
</dbReference>
<keyword evidence="9" id="KW-1185">Reference proteome</keyword>
<dbReference type="Pfam" id="PF25944">
    <property type="entry name" value="Beta-barrel_RND"/>
    <property type="match status" value="1"/>
</dbReference>
<dbReference type="Pfam" id="PF25967">
    <property type="entry name" value="RND-MFP_C"/>
    <property type="match status" value="1"/>
</dbReference>
<dbReference type="GO" id="GO:0046677">
    <property type="term" value="P:response to antibiotic"/>
    <property type="evidence" value="ECO:0007669"/>
    <property type="project" value="TreeGrafter"/>
</dbReference>
<name>A0AAE4BUV8_9BACT</name>
<dbReference type="InterPro" id="IPR058626">
    <property type="entry name" value="MdtA-like_b-barrel"/>
</dbReference>
<dbReference type="SUPFAM" id="SSF111369">
    <property type="entry name" value="HlyD-like secretion proteins"/>
    <property type="match status" value="1"/>
</dbReference>
<dbReference type="Pfam" id="PF25917">
    <property type="entry name" value="BSH_RND"/>
    <property type="match status" value="1"/>
</dbReference>
<sequence>MIKFKQLLLIAWLVHVFLACQSTHTQINRDNSLALETQTLTTSAIRLEQNYVASIEGVKTIEIRPQTSGFIERCNIIEGQEVKKGEVLFTINSENQRQAVRAAEALKLVAEANVENAELEVLKVKPLVTKGIIGEVELATVKSNRSAAVAQLEKAKADLKNAKENLSYTIVRSPVDGVVGDLPYKLGSLVSSQTPLPLTTISDISEMNAFFTLTEKELLRFLRDTKELNHEQRLNKLPDVTLMLADGSTFEHSGKVVAINGLVNPRTGSVSFKAAFPNPDQLMRSGSSGTIKMPLVLDNALLIPKSATFELQGKLFVYLLNEERKAVSKEIKVSSNQYEDRFIVEAGVQINDEIVAEGLIKVREGVLIQ</sequence>
<dbReference type="NCBIfam" id="TIGR01730">
    <property type="entry name" value="RND_mfp"/>
    <property type="match status" value="1"/>
</dbReference>
<feature type="domain" description="Multidrug resistance protein MdtA-like C-terminal permuted SH3" evidence="7">
    <location>
        <begin position="299"/>
        <end position="359"/>
    </location>
</feature>
<organism evidence="8 9">
    <name type="scientific">Aureibacter tunicatorum</name>
    <dbReference type="NCBI Taxonomy" id="866807"/>
    <lineage>
        <taxon>Bacteria</taxon>
        <taxon>Pseudomonadati</taxon>
        <taxon>Bacteroidota</taxon>
        <taxon>Cytophagia</taxon>
        <taxon>Cytophagales</taxon>
        <taxon>Persicobacteraceae</taxon>
        <taxon>Aureibacter</taxon>
    </lineage>
</organism>
<dbReference type="EMBL" id="JAVDQD010000006">
    <property type="protein sequence ID" value="MDR6241168.1"/>
    <property type="molecule type" value="Genomic_DNA"/>
</dbReference>
<keyword evidence="4" id="KW-0732">Signal</keyword>
<evidence type="ECO:0000256" key="1">
    <source>
        <dbReference type="ARBA" id="ARBA00004196"/>
    </source>
</evidence>
<evidence type="ECO:0000259" key="6">
    <source>
        <dbReference type="Pfam" id="PF25944"/>
    </source>
</evidence>
<comment type="similarity">
    <text evidence="2">Belongs to the membrane fusion protein (MFP) (TC 8.A.1) family.</text>
</comment>
<evidence type="ECO:0000313" key="8">
    <source>
        <dbReference type="EMBL" id="MDR6241168.1"/>
    </source>
</evidence>
<dbReference type="PROSITE" id="PS51257">
    <property type="entry name" value="PROKAR_LIPOPROTEIN"/>
    <property type="match status" value="1"/>
</dbReference>
<dbReference type="Gene3D" id="2.40.50.100">
    <property type="match status" value="1"/>
</dbReference>
<dbReference type="PANTHER" id="PTHR30158">
    <property type="entry name" value="ACRA/E-RELATED COMPONENT OF DRUG EFFLUX TRANSPORTER"/>
    <property type="match status" value="1"/>
</dbReference>
<feature type="domain" description="Multidrug resistance protein MdtA-like beta-barrel" evidence="6">
    <location>
        <begin position="211"/>
        <end position="290"/>
    </location>
</feature>
<comment type="caution">
    <text evidence="8">The sequence shown here is derived from an EMBL/GenBank/DDBJ whole genome shotgun (WGS) entry which is preliminary data.</text>
</comment>
<feature type="signal peptide" evidence="4">
    <location>
        <begin position="1"/>
        <end position="21"/>
    </location>
</feature>
<dbReference type="GO" id="GO:0022857">
    <property type="term" value="F:transmembrane transporter activity"/>
    <property type="evidence" value="ECO:0007669"/>
    <property type="project" value="InterPro"/>
</dbReference>
<dbReference type="RefSeq" id="WP_309941738.1">
    <property type="nucleotide sequence ID" value="NZ_AP025305.1"/>
</dbReference>
<evidence type="ECO:0000256" key="2">
    <source>
        <dbReference type="ARBA" id="ARBA00009477"/>
    </source>
</evidence>
<evidence type="ECO:0000313" key="9">
    <source>
        <dbReference type="Proteomes" id="UP001185092"/>
    </source>
</evidence>
<dbReference type="InterPro" id="IPR058627">
    <property type="entry name" value="MdtA-like_C"/>
</dbReference>